<feature type="transmembrane region" description="Helical" evidence="7">
    <location>
        <begin position="85"/>
        <end position="108"/>
    </location>
</feature>
<dbReference type="InterPro" id="IPR020846">
    <property type="entry name" value="MFS_dom"/>
</dbReference>
<evidence type="ECO:0000313" key="10">
    <source>
        <dbReference type="Proteomes" id="UP000186583"/>
    </source>
</evidence>
<dbReference type="GO" id="GO:0022857">
    <property type="term" value="F:transmembrane transporter activity"/>
    <property type="evidence" value="ECO:0007669"/>
    <property type="project" value="InterPro"/>
</dbReference>
<feature type="transmembrane region" description="Helical" evidence="7">
    <location>
        <begin position="148"/>
        <end position="168"/>
    </location>
</feature>
<proteinExistence type="predicted"/>
<feature type="compositionally biased region" description="Acidic residues" evidence="6">
    <location>
        <begin position="512"/>
        <end position="526"/>
    </location>
</feature>
<gene>
    <name evidence="9" type="ORF">CCHL11_09492</name>
</gene>
<keyword evidence="10" id="KW-1185">Reference proteome</keyword>
<dbReference type="PROSITE" id="PS50850">
    <property type="entry name" value="MFS"/>
    <property type="match status" value="1"/>
</dbReference>
<organism evidence="9 10">
    <name type="scientific">Colletotrichum chlorophyti</name>
    <dbReference type="NCBI Taxonomy" id="708187"/>
    <lineage>
        <taxon>Eukaryota</taxon>
        <taxon>Fungi</taxon>
        <taxon>Dikarya</taxon>
        <taxon>Ascomycota</taxon>
        <taxon>Pezizomycotina</taxon>
        <taxon>Sordariomycetes</taxon>
        <taxon>Hypocreomycetidae</taxon>
        <taxon>Glomerellales</taxon>
        <taxon>Glomerellaceae</taxon>
        <taxon>Colletotrichum</taxon>
    </lineage>
</organism>
<dbReference type="Gene3D" id="1.20.1720.10">
    <property type="entry name" value="Multidrug resistance protein D"/>
    <property type="match status" value="1"/>
</dbReference>
<keyword evidence="4 7" id="KW-1133">Transmembrane helix</keyword>
<evidence type="ECO:0000313" key="9">
    <source>
        <dbReference type="EMBL" id="OLN89763.1"/>
    </source>
</evidence>
<feature type="transmembrane region" description="Helical" evidence="7">
    <location>
        <begin position="358"/>
        <end position="378"/>
    </location>
</feature>
<dbReference type="Pfam" id="PF07690">
    <property type="entry name" value="MFS_1"/>
    <property type="match status" value="1"/>
</dbReference>
<dbReference type="FunFam" id="1.20.1250.20:FF:000196">
    <property type="entry name" value="MFS toxin efflux pump (AflT)"/>
    <property type="match status" value="1"/>
</dbReference>
<evidence type="ECO:0000256" key="6">
    <source>
        <dbReference type="SAM" id="MobiDB-lite"/>
    </source>
</evidence>
<feature type="transmembrane region" description="Helical" evidence="7">
    <location>
        <begin position="460"/>
        <end position="481"/>
    </location>
</feature>
<protein>
    <submittedName>
        <fullName evidence="9">Putative HC-toxin efflux carrier TOXA 26</fullName>
    </submittedName>
</protein>
<feature type="region of interest" description="Disordered" evidence="6">
    <location>
        <begin position="489"/>
        <end position="526"/>
    </location>
</feature>
<keyword evidence="3 7" id="KW-0812">Transmembrane</keyword>
<dbReference type="EMBL" id="MPGH01000074">
    <property type="protein sequence ID" value="OLN89763.1"/>
    <property type="molecule type" value="Genomic_DNA"/>
</dbReference>
<feature type="transmembrane region" description="Helical" evidence="7">
    <location>
        <begin position="219"/>
        <end position="238"/>
    </location>
</feature>
<dbReference type="Proteomes" id="UP000186583">
    <property type="component" value="Unassembled WGS sequence"/>
</dbReference>
<feature type="transmembrane region" description="Helical" evidence="7">
    <location>
        <begin position="188"/>
        <end position="207"/>
    </location>
</feature>
<feature type="transmembrane region" description="Helical" evidence="7">
    <location>
        <begin position="399"/>
        <end position="420"/>
    </location>
</feature>
<dbReference type="PANTHER" id="PTHR23501">
    <property type="entry name" value="MAJOR FACILITATOR SUPERFAMILY"/>
    <property type="match status" value="1"/>
</dbReference>
<evidence type="ECO:0000256" key="1">
    <source>
        <dbReference type="ARBA" id="ARBA00004141"/>
    </source>
</evidence>
<evidence type="ECO:0000259" key="8">
    <source>
        <dbReference type="PROSITE" id="PS50850"/>
    </source>
</evidence>
<sequence length="526" mass="57061">MINSLTLQDRLIIATAIPAITDEFRSMSDVGWYGGAYLVTSCTFILLYGKVYTLFSIKRSYMSAIFLFLIGSALCGAARNSHSFIFGRAVAGLGSAGISSGTQVLIVLTVPPQSLPIYLGFMGAVYGLASVMGPLVGGALTTTASWRWCFWLNLPIGAAAIAAIWFLVDDPINPKATKLNTKEKILQLDLWGNMAFIPGIISLILGLQMGGTRYSWNSPVIITLLTMSYVLFIVFTLIQVLRSDTATVAPRIFKQRSIFFGFLASFFGGASQMLFIYYLPIWFQGVQNMNALDSGKRTLPLVAALVAANILSGITTNKIGHYLFPMLIGVICMSIGAGLITTLELHTRTVDWMTHQLLYGWGLGCMSPAPVLAARAALPRADVSIGLALMRFAQNLGGVIFLPVAGTILTNELATGLAAVRPDLDAAALLQSIGVTTITKLPREEKEVILAVYNSSLRSVFYVGLVVTCLTAIGPIGMEWINVKDTERREQLKQGDNEEEKQHLTSEHEDTGDSTDEEDEEDEQIG</sequence>
<accession>A0A1Q8RX17</accession>
<name>A0A1Q8RX17_9PEZI</name>
<comment type="subcellular location">
    <subcellularLocation>
        <location evidence="1">Membrane</location>
        <topology evidence="1">Multi-pass membrane protein</topology>
    </subcellularLocation>
</comment>
<comment type="caution">
    <text evidence="9">The sequence shown here is derived from an EMBL/GenBank/DDBJ whole genome shotgun (WGS) entry which is preliminary data.</text>
</comment>
<dbReference type="PANTHER" id="PTHR23501:SF153">
    <property type="entry name" value="AFLATOXIN EFFLUX PUMP, PUTATIVE-RELATED"/>
    <property type="match status" value="1"/>
</dbReference>
<evidence type="ECO:0000256" key="2">
    <source>
        <dbReference type="ARBA" id="ARBA00022448"/>
    </source>
</evidence>
<feature type="domain" description="Major facilitator superfamily (MFS) profile" evidence="8">
    <location>
        <begin position="1"/>
        <end position="446"/>
    </location>
</feature>
<dbReference type="GO" id="GO:0005886">
    <property type="term" value="C:plasma membrane"/>
    <property type="evidence" value="ECO:0007669"/>
    <property type="project" value="TreeGrafter"/>
</dbReference>
<dbReference type="CDD" id="cd17502">
    <property type="entry name" value="MFS_Azr1_MDR_like"/>
    <property type="match status" value="1"/>
</dbReference>
<feature type="transmembrane region" description="Helical" evidence="7">
    <location>
        <begin position="30"/>
        <end position="49"/>
    </location>
</feature>
<evidence type="ECO:0000256" key="5">
    <source>
        <dbReference type="ARBA" id="ARBA00023136"/>
    </source>
</evidence>
<dbReference type="AlphaFoldDB" id="A0A1Q8RX17"/>
<feature type="transmembrane region" description="Helical" evidence="7">
    <location>
        <begin position="322"/>
        <end position="343"/>
    </location>
</feature>
<feature type="compositionally biased region" description="Basic and acidic residues" evidence="6">
    <location>
        <begin position="489"/>
        <end position="511"/>
    </location>
</feature>
<feature type="transmembrane region" description="Helical" evidence="7">
    <location>
        <begin position="258"/>
        <end position="278"/>
    </location>
</feature>
<dbReference type="InterPro" id="IPR011701">
    <property type="entry name" value="MFS"/>
</dbReference>
<reference evidence="9 10" key="1">
    <citation type="submission" date="2016-11" db="EMBL/GenBank/DDBJ databases">
        <title>Draft Genome Assembly of Colletotrichum chlorophyti a pathogen of herbaceous plants.</title>
        <authorList>
            <person name="Gan P."/>
            <person name="Narusaka M."/>
            <person name="Tsushima A."/>
            <person name="Narusaka Y."/>
            <person name="Takano Y."/>
            <person name="Shirasu K."/>
        </authorList>
    </citation>
    <scope>NUCLEOTIDE SEQUENCE [LARGE SCALE GENOMIC DNA]</scope>
    <source>
        <strain evidence="9 10">NTL11</strain>
    </source>
</reference>
<feature type="transmembrane region" description="Helical" evidence="7">
    <location>
        <begin position="61"/>
        <end position="79"/>
    </location>
</feature>
<feature type="transmembrane region" description="Helical" evidence="7">
    <location>
        <begin position="115"/>
        <end position="136"/>
    </location>
</feature>
<evidence type="ECO:0000256" key="4">
    <source>
        <dbReference type="ARBA" id="ARBA00022989"/>
    </source>
</evidence>
<dbReference type="InterPro" id="IPR036259">
    <property type="entry name" value="MFS_trans_sf"/>
</dbReference>
<keyword evidence="5 7" id="KW-0472">Membrane</keyword>
<evidence type="ECO:0000256" key="3">
    <source>
        <dbReference type="ARBA" id="ARBA00022692"/>
    </source>
</evidence>
<keyword evidence="2" id="KW-0813">Transport</keyword>
<evidence type="ECO:0000256" key="7">
    <source>
        <dbReference type="SAM" id="Phobius"/>
    </source>
</evidence>
<dbReference type="SUPFAM" id="SSF103473">
    <property type="entry name" value="MFS general substrate transporter"/>
    <property type="match status" value="1"/>
</dbReference>
<dbReference type="Gene3D" id="1.20.1250.20">
    <property type="entry name" value="MFS general substrate transporter like domains"/>
    <property type="match status" value="1"/>
</dbReference>
<dbReference type="OrthoDB" id="10021397at2759"/>